<comment type="caution">
    <text evidence="2">The sequence shown here is derived from an EMBL/GenBank/DDBJ whole genome shotgun (WGS) entry which is preliminary data.</text>
</comment>
<keyword evidence="1" id="KW-0472">Membrane</keyword>
<keyword evidence="1" id="KW-0812">Transmembrane</keyword>
<dbReference type="Pfam" id="PF03140">
    <property type="entry name" value="DUF247"/>
    <property type="match status" value="1"/>
</dbReference>
<gene>
    <name evidence="2" type="ORF">PVAP13_7KG379000</name>
</gene>
<feature type="transmembrane region" description="Helical" evidence="1">
    <location>
        <begin position="445"/>
        <end position="466"/>
    </location>
</feature>
<dbReference type="OrthoDB" id="672127at2759"/>
<dbReference type="PANTHER" id="PTHR31170:SF18">
    <property type="entry name" value="(WILD MALAYSIAN BANANA) HYPOTHETICAL PROTEIN"/>
    <property type="match status" value="1"/>
</dbReference>
<dbReference type="EMBL" id="CM029049">
    <property type="protein sequence ID" value="KAG2571484.1"/>
    <property type="molecule type" value="Genomic_DNA"/>
</dbReference>
<keyword evidence="1" id="KW-1133">Transmembrane helix</keyword>
<dbReference type="AlphaFoldDB" id="A0A8T0QLW6"/>
<sequence>MKNHGERAAADTMTTQMLMQHQGTDHGTGGNGGSARTAAYIQNKLNQVSSDLVAAGVGEAAAVIYRVPQKLRVSNTEAYQPMQVSIGPYHHGSPDLQEMEPTKCAVVLDLCKLTGVTLVQLVHMLDQEVKDPRKYYRSKMDMVGDEALSAQLLIDGCFLFSYLGGLRPAQAKNQVPSSAAHVYSVDSAIQHDILLLENQVPSSVLKAIGSAISAAQNGKVDTIPVNELACGFIEGVFQYIPTAVKPDGFDHLVDLCYRYLQPFSQTARGGDHEITMPRGEDHGQPEVRRLRRASEYRETGIRFITQRSRRPVSLLDVTFSRGVLRIPRLVVDERTEYLLRNIVAYEQESFSSRDSYVTAYVLFVSQLMSKAEDVTLLSEKDILIHQLGSDEEVSDMFKQMSKGIVFDFSGEYHLKDVTVALEKHYRDRRNRWMALLRHTYFSNPWLILGAVVAMVAFALGVSQAALKFFHFARNPK</sequence>
<keyword evidence="3" id="KW-1185">Reference proteome</keyword>
<dbReference type="InterPro" id="IPR004158">
    <property type="entry name" value="DUF247_pln"/>
</dbReference>
<evidence type="ECO:0000313" key="3">
    <source>
        <dbReference type="Proteomes" id="UP000823388"/>
    </source>
</evidence>
<protein>
    <submittedName>
        <fullName evidence="2">Uncharacterized protein</fullName>
    </submittedName>
</protein>
<dbReference type="Proteomes" id="UP000823388">
    <property type="component" value="Chromosome 7K"/>
</dbReference>
<evidence type="ECO:0000256" key="1">
    <source>
        <dbReference type="SAM" id="Phobius"/>
    </source>
</evidence>
<proteinExistence type="predicted"/>
<evidence type="ECO:0000313" key="2">
    <source>
        <dbReference type="EMBL" id="KAG2571484.1"/>
    </source>
</evidence>
<dbReference type="PANTHER" id="PTHR31170">
    <property type="entry name" value="BNAC04G53230D PROTEIN"/>
    <property type="match status" value="1"/>
</dbReference>
<accession>A0A8T0QLW6</accession>
<organism evidence="2 3">
    <name type="scientific">Panicum virgatum</name>
    <name type="common">Blackwell switchgrass</name>
    <dbReference type="NCBI Taxonomy" id="38727"/>
    <lineage>
        <taxon>Eukaryota</taxon>
        <taxon>Viridiplantae</taxon>
        <taxon>Streptophyta</taxon>
        <taxon>Embryophyta</taxon>
        <taxon>Tracheophyta</taxon>
        <taxon>Spermatophyta</taxon>
        <taxon>Magnoliopsida</taxon>
        <taxon>Liliopsida</taxon>
        <taxon>Poales</taxon>
        <taxon>Poaceae</taxon>
        <taxon>PACMAD clade</taxon>
        <taxon>Panicoideae</taxon>
        <taxon>Panicodae</taxon>
        <taxon>Paniceae</taxon>
        <taxon>Panicinae</taxon>
        <taxon>Panicum</taxon>
        <taxon>Panicum sect. Hiantes</taxon>
    </lineage>
</organism>
<reference evidence="2" key="1">
    <citation type="submission" date="2020-05" db="EMBL/GenBank/DDBJ databases">
        <title>WGS assembly of Panicum virgatum.</title>
        <authorList>
            <person name="Lovell J.T."/>
            <person name="Jenkins J."/>
            <person name="Shu S."/>
            <person name="Juenger T.E."/>
            <person name="Schmutz J."/>
        </authorList>
    </citation>
    <scope>NUCLEOTIDE SEQUENCE</scope>
    <source>
        <strain evidence="2">AP13</strain>
    </source>
</reference>
<name>A0A8T0QLW6_PANVG</name>